<comment type="caution">
    <text evidence="3">The sequence shown here is derived from an EMBL/GenBank/DDBJ whole genome shotgun (WGS) entry which is preliminary data.</text>
</comment>
<dbReference type="Pfam" id="PF00378">
    <property type="entry name" value="ECH_1"/>
    <property type="match status" value="1"/>
</dbReference>
<dbReference type="EMBL" id="RQGD01000046">
    <property type="protein sequence ID" value="TGL56189.1"/>
    <property type="molecule type" value="Genomic_DNA"/>
</dbReference>
<evidence type="ECO:0000256" key="1">
    <source>
        <dbReference type="ARBA" id="ARBA00005254"/>
    </source>
</evidence>
<dbReference type="InterPro" id="IPR018376">
    <property type="entry name" value="Enoyl-CoA_hyd/isom_CS"/>
</dbReference>
<dbReference type="GO" id="GO:0006635">
    <property type="term" value="P:fatty acid beta-oxidation"/>
    <property type="evidence" value="ECO:0007669"/>
    <property type="project" value="TreeGrafter"/>
</dbReference>
<name>A0A4R9JTT9_9LEPT</name>
<evidence type="ECO:0000256" key="2">
    <source>
        <dbReference type="RuleBase" id="RU003707"/>
    </source>
</evidence>
<dbReference type="InterPro" id="IPR029045">
    <property type="entry name" value="ClpP/crotonase-like_dom_sf"/>
</dbReference>
<dbReference type="OrthoDB" id="9807606at2"/>
<protein>
    <submittedName>
        <fullName evidence="3">Enoyl-CoA hydratase/isomerase family protein</fullName>
    </submittedName>
</protein>
<dbReference type="CDD" id="cd06558">
    <property type="entry name" value="crotonase-like"/>
    <property type="match status" value="1"/>
</dbReference>
<proteinExistence type="inferred from homology"/>
<accession>A0A4R9JTT9</accession>
<keyword evidence="3" id="KW-0413">Isomerase</keyword>
<comment type="similarity">
    <text evidence="1 2">Belongs to the enoyl-CoA hydratase/isomerase family.</text>
</comment>
<dbReference type="PROSITE" id="PS00166">
    <property type="entry name" value="ENOYL_COA_HYDRATASE"/>
    <property type="match status" value="1"/>
</dbReference>
<dbReference type="Gene3D" id="3.90.226.10">
    <property type="entry name" value="2-enoyl-CoA Hydratase, Chain A, domain 1"/>
    <property type="match status" value="1"/>
</dbReference>
<keyword evidence="4" id="KW-1185">Reference proteome</keyword>
<gene>
    <name evidence="3" type="ORF">EHQ58_16235</name>
</gene>
<organism evidence="3 4">
    <name type="scientific">Leptospira ognonensis</name>
    <dbReference type="NCBI Taxonomy" id="2484945"/>
    <lineage>
        <taxon>Bacteria</taxon>
        <taxon>Pseudomonadati</taxon>
        <taxon>Spirochaetota</taxon>
        <taxon>Spirochaetia</taxon>
        <taxon>Leptospirales</taxon>
        <taxon>Leptospiraceae</taxon>
        <taxon>Leptospira</taxon>
    </lineage>
</organism>
<dbReference type="RefSeq" id="WP_135624969.1">
    <property type="nucleotide sequence ID" value="NZ_RQGD01000046.1"/>
</dbReference>
<reference evidence="3" key="1">
    <citation type="journal article" date="2019" name="PLoS Negl. Trop. Dis.">
        <title>Revisiting the worldwide diversity of Leptospira species in the environment.</title>
        <authorList>
            <person name="Vincent A.T."/>
            <person name="Schiettekatte O."/>
            <person name="Bourhy P."/>
            <person name="Veyrier F.J."/>
            <person name="Picardeau M."/>
        </authorList>
    </citation>
    <scope>NUCLEOTIDE SEQUENCE [LARGE SCALE GENOMIC DNA]</scope>
    <source>
        <strain evidence="3">201702476</strain>
    </source>
</reference>
<dbReference type="SUPFAM" id="SSF52096">
    <property type="entry name" value="ClpP/crotonase"/>
    <property type="match status" value="1"/>
</dbReference>
<dbReference type="AlphaFoldDB" id="A0A4R9JTT9"/>
<dbReference type="GO" id="GO:0016853">
    <property type="term" value="F:isomerase activity"/>
    <property type="evidence" value="ECO:0007669"/>
    <property type="project" value="UniProtKB-KW"/>
</dbReference>
<evidence type="ECO:0000313" key="3">
    <source>
        <dbReference type="EMBL" id="TGL56189.1"/>
    </source>
</evidence>
<dbReference type="InterPro" id="IPR001753">
    <property type="entry name" value="Enoyl-CoA_hydra/iso"/>
</dbReference>
<dbReference type="PANTHER" id="PTHR11941">
    <property type="entry name" value="ENOYL-COA HYDRATASE-RELATED"/>
    <property type="match status" value="1"/>
</dbReference>
<sequence>MNYRREEIAVSGGKAEIIHMQMNDQNSLTGANMKELGKILAEINKDPAKKGVIITSDHEKFFCNGLDADNLLSASRENLLNEVGGIVILFGEIVKFDKPLIAEVTGHAMGGGAVITVGCDFKYMLDGKGRIGFTEVNVGLPLPGSFIDKIKMCVSARYWSEVCLEGKTFKGAEAKSIGLVDDIAPSREELRKVTLKKLDSLSKIPITAYRSTKNMLNSMLIDKLEVYEKETIKAFEQPGVIENLLEAMTALKEKRRPNLK</sequence>
<evidence type="ECO:0000313" key="4">
    <source>
        <dbReference type="Proteomes" id="UP000297693"/>
    </source>
</evidence>
<dbReference type="PANTHER" id="PTHR11941:SF54">
    <property type="entry name" value="ENOYL-COA HYDRATASE, MITOCHONDRIAL"/>
    <property type="match status" value="1"/>
</dbReference>
<dbReference type="Proteomes" id="UP000297693">
    <property type="component" value="Unassembled WGS sequence"/>
</dbReference>